<dbReference type="PROSITE" id="PS50022">
    <property type="entry name" value="FA58C_3"/>
    <property type="match status" value="1"/>
</dbReference>
<protein>
    <submittedName>
        <fullName evidence="2">F5/8 type C domain-containing protein</fullName>
    </submittedName>
    <submittedName>
        <fullName evidence="3">F5/8_type C domain-containing protein</fullName>
    </submittedName>
</protein>
<accession>A0AA86PCY1</accession>
<dbReference type="Gene3D" id="2.60.120.260">
    <property type="entry name" value="Galactose-binding domain-like"/>
    <property type="match status" value="1"/>
</dbReference>
<keyword evidence="4" id="KW-1185">Reference proteome</keyword>
<evidence type="ECO:0000259" key="1">
    <source>
        <dbReference type="PROSITE" id="PS50022"/>
    </source>
</evidence>
<reference evidence="3 4" key="2">
    <citation type="submission" date="2024-07" db="EMBL/GenBank/DDBJ databases">
        <authorList>
            <person name="Akdeniz Z."/>
        </authorList>
    </citation>
    <scope>NUCLEOTIDE SEQUENCE [LARGE SCALE GENOMIC DNA]</scope>
</reference>
<sequence length="152" mass="17474">MSEEVPEVKVEKNIFTFSKDLQYVTRKVSDFRPKNKSKASANDDSKFGACQSYLDSPGFWAPLDGCKAMGQNIEFDFKNKVIVGRIITQGFENCWVSRYKVDKFVDGQWYEGNEFVGNSDGNTKVLHYTSIIAEKLRIYPLQLNSSNLRWSF</sequence>
<feature type="domain" description="F5/8 type C" evidence="1">
    <location>
        <begin position="16"/>
        <end position="152"/>
    </location>
</feature>
<evidence type="ECO:0000313" key="3">
    <source>
        <dbReference type="EMBL" id="CAL6060223.1"/>
    </source>
</evidence>
<organism evidence="2">
    <name type="scientific">Hexamita inflata</name>
    <dbReference type="NCBI Taxonomy" id="28002"/>
    <lineage>
        <taxon>Eukaryota</taxon>
        <taxon>Metamonada</taxon>
        <taxon>Diplomonadida</taxon>
        <taxon>Hexamitidae</taxon>
        <taxon>Hexamitinae</taxon>
        <taxon>Hexamita</taxon>
    </lineage>
</organism>
<dbReference type="InterPro" id="IPR000421">
    <property type="entry name" value="FA58C"/>
</dbReference>
<dbReference type="Pfam" id="PF00754">
    <property type="entry name" value="F5_F8_type_C"/>
    <property type="match status" value="1"/>
</dbReference>
<dbReference type="Proteomes" id="UP001642409">
    <property type="component" value="Unassembled WGS sequence"/>
</dbReference>
<proteinExistence type="predicted"/>
<dbReference type="InterPro" id="IPR008979">
    <property type="entry name" value="Galactose-bd-like_sf"/>
</dbReference>
<dbReference type="EMBL" id="CATOUU010000637">
    <property type="protein sequence ID" value="CAI9936540.1"/>
    <property type="molecule type" value="Genomic_DNA"/>
</dbReference>
<evidence type="ECO:0000313" key="2">
    <source>
        <dbReference type="EMBL" id="CAI9936540.1"/>
    </source>
</evidence>
<reference evidence="2" key="1">
    <citation type="submission" date="2023-06" db="EMBL/GenBank/DDBJ databases">
        <authorList>
            <person name="Kurt Z."/>
        </authorList>
    </citation>
    <scope>NUCLEOTIDE SEQUENCE</scope>
</reference>
<dbReference type="EMBL" id="CAXDID020000229">
    <property type="protein sequence ID" value="CAL6060223.1"/>
    <property type="molecule type" value="Genomic_DNA"/>
</dbReference>
<comment type="caution">
    <text evidence="2">The sequence shown here is derived from an EMBL/GenBank/DDBJ whole genome shotgun (WGS) entry which is preliminary data.</text>
</comment>
<evidence type="ECO:0000313" key="4">
    <source>
        <dbReference type="Proteomes" id="UP001642409"/>
    </source>
</evidence>
<gene>
    <name evidence="2" type="ORF">HINF_LOCUS24185</name>
    <name evidence="3" type="ORF">HINF_LOCUS49122</name>
</gene>
<dbReference type="SUPFAM" id="SSF49785">
    <property type="entry name" value="Galactose-binding domain-like"/>
    <property type="match status" value="1"/>
</dbReference>
<name>A0AA86PCY1_9EUKA</name>
<dbReference type="AlphaFoldDB" id="A0AA86PCY1"/>